<protein>
    <submittedName>
        <fullName evidence="3">Recombinase family protein</fullName>
    </submittedName>
</protein>
<evidence type="ECO:0000313" key="4">
    <source>
        <dbReference type="Proteomes" id="UP000639419"/>
    </source>
</evidence>
<dbReference type="Pfam" id="PF07508">
    <property type="entry name" value="Recombinase"/>
    <property type="match status" value="1"/>
</dbReference>
<keyword evidence="4" id="KW-1185">Reference proteome</keyword>
<dbReference type="InterPro" id="IPR050639">
    <property type="entry name" value="SSR_resolvase"/>
</dbReference>
<evidence type="ECO:0000313" key="3">
    <source>
        <dbReference type="EMBL" id="NUB22719.1"/>
    </source>
</evidence>
<dbReference type="InterPro" id="IPR038109">
    <property type="entry name" value="DNA_bind_recomb_sf"/>
</dbReference>
<dbReference type="PANTHER" id="PTHR30461">
    <property type="entry name" value="DNA-INVERTASE FROM LAMBDOID PROPHAGE"/>
    <property type="match status" value="1"/>
</dbReference>
<dbReference type="Proteomes" id="UP000639419">
    <property type="component" value="Unassembled WGS sequence"/>
</dbReference>
<dbReference type="PANTHER" id="PTHR30461:SF23">
    <property type="entry name" value="DNA RECOMBINASE-RELATED"/>
    <property type="match status" value="1"/>
</dbReference>
<dbReference type="RefSeq" id="WP_174441392.1">
    <property type="nucleotide sequence ID" value="NZ_BAABCC010000004.1"/>
</dbReference>
<evidence type="ECO:0000259" key="2">
    <source>
        <dbReference type="PROSITE" id="PS51737"/>
    </source>
</evidence>
<feature type="domain" description="Recombinase" evidence="2">
    <location>
        <begin position="157"/>
        <end position="296"/>
    </location>
</feature>
<dbReference type="PROSITE" id="PS51736">
    <property type="entry name" value="RECOMBINASES_3"/>
    <property type="match status" value="1"/>
</dbReference>
<reference evidence="3 4" key="1">
    <citation type="submission" date="2019-10" db="EMBL/GenBank/DDBJ databases">
        <title>Genome sequence of Azospirillum formosense CC-Nfb-7.</title>
        <authorList>
            <person name="Ambrosini A."/>
            <person name="Sant'Anna F.H."/>
            <person name="Cassan F.D."/>
            <person name="Souza E.M."/>
            <person name="Passaglia L.M.P."/>
        </authorList>
    </citation>
    <scope>NUCLEOTIDE SEQUENCE [LARGE SCALE GENOMIC DNA]</scope>
    <source>
        <strain evidence="3 4">CC-NFb-7</strain>
    </source>
</reference>
<dbReference type="InterPro" id="IPR025827">
    <property type="entry name" value="Zn_ribbon_recom_dom"/>
</dbReference>
<dbReference type="PROSITE" id="PS51737">
    <property type="entry name" value="RECOMBINASE_DNA_BIND"/>
    <property type="match status" value="1"/>
</dbReference>
<sequence>MTVLHHPRLRAVIYARYSTDKQRQESIADQIELCRRYAVQQGWDVVDTYTDAAISGASRHRPGFLKLVDDAGRRRFDVVVSEGIDRLGRRLADTSDLFDRLNFHNIKLYTPHLGEITTLHIAIMGMMAQVQLKETGQKTRRSHLGLAKEGRVPGGKAYGYDIVDGDKAGGGYRRINADEAAVVRRIFTLYADGMSPRAIARLLNDENVPGPRGRRWVDTTIRGQVARGTGILNNANYAGVLEWGRCEFVKDPGTGKRVARINPQEKREIVEVPELRIIDDVLWNRVKVRQEAVATEIGRDEQGNALNRVHRRRFLLSGVLVCGVCGGRYTIMGKDRYGCAGHRNSGTCPNDRTITRQAIEGRVLAGLKERLLGADVVAAFIEEMVVAHRREQAEARNRRGDRERALAEVDRKIASILEAVEKGLYSPSLNARLSALEAERAALSTEIGALRTEAPEMLLPANLPELYRRKIAELESVLGDGDEGMAAMEMIRSMVDRVVLSPCPSGAGLEAQLHGDLLAILEACAEADLKRRQPASLEAGCQLSVVAGAGFEPATFRL</sequence>
<dbReference type="SMART" id="SM00857">
    <property type="entry name" value="Resolvase"/>
    <property type="match status" value="1"/>
</dbReference>
<dbReference type="Pfam" id="PF00239">
    <property type="entry name" value="Resolvase"/>
    <property type="match status" value="1"/>
</dbReference>
<gene>
    <name evidence="3" type="ORF">GBZ26_26510</name>
</gene>
<dbReference type="InterPro" id="IPR036162">
    <property type="entry name" value="Resolvase-like_N_sf"/>
</dbReference>
<evidence type="ECO:0000259" key="1">
    <source>
        <dbReference type="PROSITE" id="PS51736"/>
    </source>
</evidence>
<dbReference type="Pfam" id="PF13408">
    <property type="entry name" value="Zn_ribbon_recom"/>
    <property type="match status" value="1"/>
</dbReference>
<dbReference type="EMBL" id="WHOR01000334">
    <property type="protein sequence ID" value="NUB22719.1"/>
    <property type="molecule type" value="Genomic_DNA"/>
</dbReference>
<name>A0ABX2L1F5_9PROT</name>
<comment type="caution">
    <text evidence="3">The sequence shown here is derived from an EMBL/GenBank/DDBJ whole genome shotgun (WGS) entry which is preliminary data.</text>
</comment>
<dbReference type="InterPro" id="IPR006119">
    <property type="entry name" value="Resolv_N"/>
</dbReference>
<dbReference type="Gene3D" id="3.40.50.1390">
    <property type="entry name" value="Resolvase, N-terminal catalytic domain"/>
    <property type="match status" value="1"/>
</dbReference>
<organism evidence="3 4">
    <name type="scientific">Azospirillum formosense</name>
    <dbReference type="NCBI Taxonomy" id="861533"/>
    <lineage>
        <taxon>Bacteria</taxon>
        <taxon>Pseudomonadati</taxon>
        <taxon>Pseudomonadota</taxon>
        <taxon>Alphaproteobacteria</taxon>
        <taxon>Rhodospirillales</taxon>
        <taxon>Azospirillaceae</taxon>
        <taxon>Azospirillum</taxon>
    </lineage>
</organism>
<dbReference type="SUPFAM" id="SSF53041">
    <property type="entry name" value="Resolvase-like"/>
    <property type="match status" value="1"/>
</dbReference>
<dbReference type="Gene3D" id="3.90.1750.20">
    <property type="entry name" value="Putative Large Serine Recombinase, Chain B, Domain 2"/>
    <property type="match status" value="1"/>
</dbReference>
<dbReference type="InterPro" id="IPR011109">
    <property type="entry name" value="DNA_bind_recombinase_dom"/>
</dbReference>
<dbReference type="CDD" id="cd00338">
    <property type="entry name" value="Ser_Recombinase"/>
    <property type="match status" value="1"/>
</dbReference>
<feature type="domain" description="Resolvase/invertase-type recombinase catalytic" evidence="1">
    <location>
        <begin position="10"/>
        <end position="158"/>
    </location>
</feature>
<accession>A0ABX2L1F5</accession>
<proteinExistence type="predicted"/>